<dbReference type="InterPro" id="IPR001304">
    <property type="entry name" value="C-type_lectin-like"/>
</dbReference>
<feature type="domain" description="C-type lectin" evidence="3">
    <location>
        <begin position="26"/>
        <end position="153"/>
    </location>
</feature>
<dbReference type="PROSITE" id="PS50041">
    <property type="entry name" value="C_TYPE_LECTIN_2"/>
    <property type="match status" value="1"/>
</dbReference>
<dbReference type="PROSITE" id="PS00615">
    <property type="entry name" value="C_TYPE_LECTIN_1"/>
    <property type="match status" value="1"/>
</dbReference>
<dbReference type="InterPro" id="IPR016187">
    <property type="entry name" value="CTDL_fold"/>
</dbReference>
<dbReference type="InterPro" id="IPR050111">
    <property type="entry name" value="C-type_lectin/snaclec_domain"/>
</dbReference>
<proteinExistence type="predicted"/>
<dbReference type="InterPro" id="IPR018378">
    <property type="entry name" value="C-type_lectin_CS"/>
</dbReference>
<keyword evidence="1" id="KW-1015">Disulfide bond</keyword>
<sequence length="286" mass="33262">MGIFKILLVAALVGMVIAEPQWYKSREGKKYLIEADQKYNWLAASQACSRRNLQLVEIKSEKKNEDLVHLLKSVFGRSTDLWLGANDEYNTNKDKHRPFYWSASGNRMDYNNWAQGGPNNANSNEHCAHICSKTANFEWNDLPCTKQIGYICEEQHAQNVHRNSLHEKSQKVLDITSKLFNSQQNEQHKSMEKINRIVNQVVKKNNEITRHLMRMQQNLEHNSNGDRDMKHPNRELKSYVEAALQTVRDMDAELQNASENMYNKFSKKFQEAQVSIEHILGNKNQL</sequence>
<feature type="signal peptide" evidence="2">
    <location>
        <begin position="1"/>
        <end position="18"/>
    </location>
</feature>
<keyword evidence="4" id="KW-0430">Lectin</keyword>
<reference evidence="4" key="1">
    <citation type="submission" date="2017-01" db="EMBL/GenBank/DDBJ databases">
        <title>An insight into the sialome and mialome of the horn fly, Haematobia irritans.</title>
        <authorList>
            <person name="Breijo M."/>
            <person name="Boiani M."/>
            <person name="Ures X."/>
            <person name="Rocha S."/>
            <person name="Sequeira M."/>
            <person name="Ribeiro J.M."/>
        </authorList>
    </citation>
    <scope>NUCLEOTIDE SEQUENCE</scope>
</reference>
<dbReference type="GO" id="GO:0030246">
    <property type="term" value="F:carbohydrate binding"/>
    <property type="evidence" value="ECO:0007669"/>
    <property type="project" value="UniProtKB-KW"/>
</dbReference>
<dbReference type="PANTHER" id="PTHR22803">
    <property type="entry name" value="MANNOSE, PHOSPHOLIPASE, LECTIN RECEPTOR RELATED"/>
    <property type="match status" value="1"/>
</dbReference>
<dbReference type="CDD" id="cd00037">
    <property type="entry name" value="CLECT"/>
    <property type="match status" value="1"/>
</dbReference>
<protein>
    <submittedName>
        <fullName evidence="4">Putative lectin subunit alpha-like protein</fullName>
    </submittedName>
</protein>
<dbReference type="AlphaFoldDB" id="A0A1L8EBC0"/>
<name>A0A1L8EBC0_HAEIR</name>
<evidence type="ECO:0000256" key="2">
    <source>
        <dbReference type="SAM" id="SignalP"/>
    </source>
</evidence>
<evidence type="ECO:0000259" key="3">
    <source>
        <dbReference type="PROSITE" id="PS50041"/>
    </source>
</evidence>
<dbReference type="InterPro" id="IPR016186">
    <property type="entry name" value="C-type_lectin-like/link_sf"/>
</dbReference>
<dbReference type="Pfam" id="PF00059">
    <property type="entry name" value="Lectin_C"/>
    <property type="match status" value="1"/>
</dbReference>
<dbReference type="EMBL" id="GFDG01002768">
    <property type="protein sequence ID" value="JAV16031.1"/>
    <property type="molecule type" value="Transcribed_RNA"/>
</dbReference>
<dbReference type="Gene3D" id="3.10.100.10">
    <property type="entry name" value="Mannose-Binding Protein A, subunit A"/>
    <property type="match status" value="1"/>
</dbReference>
<dbReference type="SUPFAM" id="SSF56436">
    <property type="entry name" value="C-type lectin-like"/>
    <property type="match status" value="1"/>
</dbReference>
<keyword evidence="2" id="KW-0732">Signal</keyword>
<evidence type="ECO:0000256" key="1">
    <source>
        <dbReference type="ARBA" id="ARBA00023157"/>
    </source>
</evidence>
<accession>A0A1L8EBC0</accession>
<dbReference type="SMART" id="SM00034">
    <property type="entry name" value="CLECT"/>
    <property type="match status" value="1"/>
</dbReference>
<evidence type="ECO:0000313" key="4">
    <source>
        <dbReference type="EMBL" id="JAV16031.1"/>
    </source>
</evidence>
<organism evidence="4">
    <name type="scientific">Haematobia irritans</name>
    <name type="common">Horn fly</name>
    <name type="synonym">Conops irritans</name>
    <dbReference type="NCBI Taxonomy" id="7368"/>
    <lineage>
        <taxon>Eukaryota</taxon>
        <taxon>Metazoa</taxon>
        <taxon>Ecdysozoa</taxon>
        <taxon>Arthropoda</taxon>
        <taxon>Hexapoda</taxon>
        <taxon>Insecta</taxon>
        <taxon>Pterygota</taxon>
        <taxon>Neoptera</taxon>
        <taxon>Endopterygota</taxon>
        <taxon>Diptera</taxon>
        <taxon>Brachycera</taxon>
        <taxon>Muscomorpha</taxon>
        <taxon>Muscoidea</taxon>
        <taxon>Muscidae</taxon>
        <taxon>Haematobia</taxon>
    </lineage>
</organism>
<feature type="chain" id="PRO_5012566763" evidence="2">
    <location>
        <begin position="19"/>
        <end position="286"/>
    </location>
</feature>